<evidence type="ECO:0000313" key="1">
    <source>
        <dbReference type="EMBL" id="KAI3815705.1"/>
    </source>
</evidence>
<accession>A0ACB9J805</accession>
<dbReference type="Proteomes" id="UP001056120">
    <property type="component" value="Linkage Group LG05"/>
</dbReference>
<dbReference type="EMBL" id="CM042022">
    <property type="protein sequence ID" value="KAI3815705.1"/>
    <property type="molecule type" value="Genomic_DNA"/>
</dbReference>
<reference evidence="2" key="1">
    <citation type="journal article" date="2022" name="Mol. Ecol. Resour.">
        <title>The genomes of chicory, endive, great burdock and yacon provide insights into Asteraceae palaeo-polyploidization history and plant inulin production.</title>
        <authorList>
            <person name="Fan W."/>
            <person name="Wang S."/>
            <person name="Wang H."/>
            <person name="Wang A."/>
            <person name="Jiang F."/>
            <person name="Liu H."/>
            <person name="Zhao H."/>
            <person name="Xu D."/>
            <person name="Zhang Y."/>
        </authorList>
    </citation>
    <scope>NUCLEOTIDE SEQUENCE [LARGE SCALE GENOMIC DNA]</scope>
    <source>
        <strain evidence="2">cv. Yunnan</strain>
    </source>
</reference>
<keyword evidence="2" id="KW-1185">Reference proteome</keyword>
<gene>
    <name evidence="1" type="ORF">L1987_15384</name>
</gene>
<organism evidence="1 2">
    <name type="scientific">Smallanthus sonchifolius</name>
    <dbReference type="NCBI Taxonomy" id="185202"/>
    <lineage>
        <taxon>Eukaryota</taxon>
        <taxon>Viridiplantae</taxon>
        <taxon>Streptophyta</taxon>
        <taxon>Embryophyta</taxon>
        <taxon>Tracheophyta</taxon>
        <taxon>Spermatophyta</taxon>
        <taxon>Magnoliopsida</taxon>
        <taxon>eudicotyledons</taxon>
        <taxon>Gunneridae</taxon>
        <taxon>Pentapetalae</taxon>
        <taxon>asterids</taxon>
        <taxon>campanulids</taxon>
        <taxon>Asterales</taxon>
        <taxon>Asteraceae</taxon>
        <taxon>Asteroideae</taxon>
        <taxon>Heliantheae alliance</taxon>
        <taxon>Millerieae</taxon>
        <taxon>Smallanthus</taxon>
    </lineage>
</organism>
<comment type="caution">
    <text evidence="1">The sequence shown here is derived from an EMBL/GenBank/DDBJ whole genome shotgun (WGS) entry which is preliminary data.</text>
</comment>
<evidence type="ECO:0000313" key="2">
    <source>
        <dbReference type="Proteomes" id="UP001056120"/>
    </source>
</evidence>
<sequence>MDSRGTGRISSLQGFMIKHTNHNDETTGIEVLEDRDKSEKRIFVLLLKNKSAADRPYLLKTKVAADRHMLLISKVATDSNFH</sequence>
<proteinExistence type="predicted"/>
<name>A0ACB9J805_9ASTR</name>
<protein>
    <submittedName>
        <fullName evidence="1">Uncharacterized protein</fullName>
    </submittedName>
</protein>
<reference evidence="1 2" key="2">
    <citation type="journal article" date="2022" name="Mol. Ecol. Resour.">
        <title>The genomes of chicory, endive, great burdock and yacon provide insights into Asteraceae paleo-polyploidization history and plant inulin production.</title>
        <authorList>
            <person name="Fan W."/>
            <person name="Wang S."/>
            <person name="Wang H."/>
            <person name="Wang A."/>
            <person name="Jiang F."/>
            <person name="Liu H."/>
            <person name="Zhao H."/>
            <person name="Xu D."/>
            <person name="Zhang Y."/>
        </authorList>
    </citation>
    <scope>NUCLEOTIDE SEQUENCE [LARGE SCALE GENOMIC DNA]</scope>
    <source>
        <strain evidence="2">cv. Yunnan</strain>
        <tissue evidence="1">Leaves</tissue>
    </source>
</reference>